<comment type="subcellular location">
    <subcellularLocation>
        <location evidence="1">Membrane</location>
        <topology evidence="1">Multi-pass membrane protein</topology>
    </subcellularLocation>
</comment>
<accession>A0A226ESV4</accession>
<evidence type="ECO:0000256" key="5">
    <source>
        <dbReference type="ARBA" id="ARBA00023136"/>
    </source>
</evidence>
<dbReference type="EMBL" id="LNIX01000002">
    <property type="protein sequence ID" value="OXA60693.1"/>
    <property type="molecule type" value="Genomic_DNA"/>
</dbReference>
<gene>
    <name evidence="7" type="ORF">Fcan01_05962</name>
</gene>
<dbReference type="PANTHER" id="PTHR11266">
    <property type="entry name" value="PEROXISOMAL MEMBRANE PROTEIN 2, PXMP2 MPV17"/>
    <property type="match status" value="1"/>
</dbReference>
<keyword evidence="5 6" id="KW-0472">Membrane</keyword>
<dbReference type="AlphaFoldDB" id="A0A226ESV4"/>
<protein>
    <recommendedName>
        <fullName evidence="9">Mpv17-like protein 2</fullName>
    </recommendedName>
</protein>
<comment type="caution">
    <text evidence="7">The sequence shown here is derived from an EMBL/GenBank/DDBJ whole genome shotgun (WGS) entry which is preliminary data.</text>
</comment>
<evidence type="ECO:0000256" key="6">
    <source>
        <dbReference type="RuleBase" id="RU363053"/>
    </source>
</evidence>
<dbReference type="PANTHER" id="PTHR11266:SF8">
    <property type="entry name" value="MPV17-LIKE PROTEIN 2"/>
    <property type="match status" value="1"/>
</dbReference>
<evidence type="ECO:0000256" key="1">
    <source>
        <dbReference type="ARBA" id="ARBA00004141"/>
    </source>
</evidence>
<evidence type="ECO:0000313" key="8">
    <source>
        <dbReference type="Proteomes" id="UP000198287"/>
    </source>
</evidence>
<evidence type="ECO:0000313" key="7">
    <source>
        <dbReference type="EMBL" id="OXA60693.1"/>
    </source>
</evidence>
<dbReference type="OMA" id="PREADWG"/>
<keyword evidence="4 6" id="KW-1133">Transmembrane helix</keyword>
<feature type="transmembrane region" description="Helical" evidence="6">
    <location>
        <begin position="107"/>
        <end position="128"/>
    </location>
</feature>
<evidence type="ECO:0000256" key="2">
    <source>
        <dbReference type="ARBA" id="ARBA00006824"/>
    </source>
</evidence>
<dbReference type="GO" id="GO:0061668">
    <property type="term" value="P:mitochondrial ribosome assembly"/>
    <property type="evidence" value="ECO:0007669"/>
    <property type="project" value="TreeGrafter"/>
</dbReference>
<dbReference type="Pfam" id="PF04117">
    <property type="entry name" value="Mpv17_PMP22"/>
    <property type="match status" value="1"/>
</dbReference>
<dbReference type="GO" id="GO:0016020">
    <property type="term" value="C:membrane"/>
    <property type="evidence" value="ECO:0007669"/>
    <property type="project" value="UniProtKB-SubCell"/>
</dbReference>
<feature type="transmembrane region" description="Helical" evidence="6">
    <location>
        <begin position="70"/>
        <end position="87"/>
    </location>
</feature>
<keyword evidence="3 6" id="KW-0812">Transmembrane</keyword>
<organism evidence="7 8">
    <name type="scientific">Folsomia candida</name>
    <name type="common">Springtail</name>
    <dbReference type="NCBI Taxonomy" id="158441"/>
    <lineage>
        <taxon>Eukaryota</taxon>
        <taxon>Metazoa</taxon>
        <taxon>Ecdysozoa</taxon>
        <taxon>Arthropoda</taxon>
        <taxon>Hexapoda</taxon>
        <taxon>Collembola</taxon>
        <taxon>Entomobryomorpha</taxon>
        <taxon>Isotomoidea</taxon>
        <taxon>Isotomidae</taxon>
        <taxon>Proisotominae</taxon>
        <taxon>Folsomia</taxon>
    </lineage>
</organism>
<dbReference type="STRING" id="158441.A0A226ESV4"/>
<evidence type="ECO:0008006" key="9">
    <source>
        <dbReference type="Google" id="ProtNLM"/>
    </source>
</evidence>
<dbReference type="OrthoDB" id="1861185at2759"/>
<dbReference type="Proteomes" id="UP000198287">
    <property type="component" value="Unassembled WGS sequence"/>
</dbReference>
<name>A0A226ESV4_FOLCA</name>
<dbReference type="GO" id="GO:0005739">
    <property type="term" value="C:mitochondrion"/>
    <property type="evidence" value="ECO:0007669"/>
    <property type="project" value="TreeGrafter"/>
</dbReference>
<reference evidence="7 8" key="1">
    <citation type="submission" date="2015-12" db="EMBL/GenBank/DDBJ databases">
        <title>The genome of Folsomia candida.</title>
        <authorList>
            <person name="Faddeeva A."/>
            <person name="Derks M.F."/>
            <person name="Anvar Y."/>
            <person name="Smit S."/>
            <person name="Van Straalen N."/>
            <person name="Roelofs D."/>
        </authorList>
    </citation>
    <scope>NUCLEOTIDE SEQUENCE [LARGE SCALE GENOMIC DNA]</scope>
    <source>
        <strain evidence="7 8">VU population</strain>
        <tissue evidence="7">Whole body</tissue>
    </source>
</reference>
<comment type="similarity">
    <text evidence="2 6">Belongs to the peroxisomal membrane protein PXMP2/4 family.</text>
</comment>
<evidence type="ECO:0000256" key="3">
    <source>
        <dbReference type="ARBA" id="ARBA00022692"/>
    </source>
</evidence>
<keyword evidence="8" id="KW-1185">Reference proteome</keyword>
<sequence>MSATATLVNRLVQSAFVSRMRTGTQFLFKKHLLLTNLGISAGLSATGDSIQQHYEKIKDPERAYNYRRTFNMSTAGVTIGTVCHFWYNWLDKFLPGRTFSIALKKMLLDQIICSPITIGTFFVTLAVVEKSSADEFRDELRSKPREADWGCGALFRMGDSTSFPTLGKCDKTATKIQPRSTMLSPQKLYTLGNVSHHKECYQSRRTGTLFLLLLHTSFNGGLPDPHPQMINFFFLPLRYRVLYDNTISLGYDVYTSYVKHEIPTETTSPDMPSNIAVRSISLISPSLSSSSSLEDLTPIVSLEEEAL</sequence>
<proteinExistence type="inferred from homology"/>
<evidence type="ECO:0000256" key="4">
    <source>
        <dbReference type="ARBA" id="ARBA00022989"/>
    </source>
</evidence>
<dbReference type="InterPro" id="IPR007248">
    <property type="entry name" value="Mpv17_PMP22"/>
</dbReference>